<dbReference type="PROSITE" id="PS51762">
    <property type="entry name" value="GH16_2"/>
    <property type="match status" value="1"/>
</dbReference>
<comment type="PTM">
    <text evidence="6">Contains at least one intrachain disulfide bond essential for its enzymatic activity.</text>
</comment>
<dbReference type="PANTHER" id="PTHR31062">
    <property type="entry name" value="XYLOGLUCAN ENDOTRANSGLUCOSYLASE/HYDROLASE PROTEIN 8-RELATED"/>
    <property type="match status" value="1"/>
</dbReference>
<dbReference type="Pfam" id="PF00722">
    <property type="entry name" value="Glyco_hydro_16"/>
    <property type="match status" value="1"/>
</dbReference>
<evidence type="ECO:0000256" key="6">
    <source>
        <dbReference type="RuleBase" id="RU361120"/>
    </source>
</evidence>
<keyword evidence="6" id="KW-0052">Apoplast</keyword>
<keyword evidence="3" id="KW-1015">Disulfide bond</keyword>
<comment type="similarity">
    <text evidence="6">Belongs to the glycosyl hydrolase 16 family.</text>
</comment>
<evidence type="ECO:0000256" key="5">
    <source>
        <dbReference type="PIRSR" id="PIRSR005604-2"/>
    </source>
</evidence>
<dbReference type="SUPFAM" id="SSF49899">
    <property type="entry name" value="Concanavalin A-like lectins/glucanases"/>
    <property type="match status" value="1"/>
</dbReference>
<evidence type="ECO:0000256" key="3">
    <source>
        <dbReference type="ARBA" id="ARBA00023157"/>
    </source>
</evidence>
<protein>
    <recommendedName>
        <fullName evidence="6">Xyloglucan endotransglucosylase/hydrolase</fullName>
        <ecNumber evidence="6">2.4.1.207</ecNumber>
    </recommendedName>
</protein>
<dbReference type="GO" id="GO:0048046">
    <property type="term" value="C:apoplast"/>
    <property type="evidence" value="ECO:0007669"/>
    <property type="project" value="UniProtKB-SubCell"/>
</dbReference>
<sequence>MGFRMSPLSPMLLMLCVVPVMATRLRATRSRAVDELEVVNFTTESFGWGGRDVNTASESQVTYLTLNESGGSGFGHNDMFLFGNVSMEIKLIPGNSAGTVVAFYLASSQLNRDEVDIMFLGNVSGQPYTVQTNIYANGLDNRKEKMQLWFDPSKEFHRYTVFWNMYHIVFYVDDIPIRVHKNHAVKGIPFPRRQPLGVYATIWNGEQWATQDGKVKIDWTQAPFIASFRNLRIDACSWKGNRRFCKARSVTNWWNKRRYSSLEDSQKGQLQWARDNFLIYDYCTDSTINNSTSPMLECFLPKY</sequence>
<dbReference type="InterPro" id="IPR044791">
    <property type="entry name" value="Beta-glucanase/XTH"/>
</dbReference>
<dbReference type="GO" id="GO:0071555">
    <property type="term" value="P:cell wall organization"/>
    <property type="evidence" value="ECO:0007669"/>
    <property type="project" value="UniProtKB-KW"/>
</dbReference>
<name>A0A0C9S3Z0_9CONI</name>
<dbReference type="EMBL" id="GCHU01028005">
    <property type="protein sequence ID" value="JAG85473.1"/>
    <property type="molecule type" value="Transcribed_RNA"/>
</dbReference>
<keyword evidence="6" id="KW-0961">Cell wall biogenesis/degradation</keyword>
<comment type="subcellular location">
    <subcellularLocation>
        <location evidence="6">Secreted</location>
        <location evidence="6">Cell wall</location>
    </subcellularLocation>
    <subcellularLocation>
        <location evidence="6">Secreted</location>
        <location evidence="6">Extracellular space</location>
        <location evidence="6">Apoplast</location>
    </subcellularLocation>
</comment>
<dbReference type="EC" id="2.4.1.207" evidence="6"/>
<dbReference type="Gene3D" id="2.60.120.200">
    <property type="match status" value="1"/>
</dbReference>
<keyword evidence="2 6" id="KW-0378">Hydrolase</keyword>
<dbReference type="GO" id="GO:0042546">
    <property type="term" value="P:cell wall biogenesis"/>
    <property type="evidence" value="ECO:0007669"/>
    <property type="project" value="InterPro"/>
</dbReference>
<keyword evidence="6" id="KW-0134">Cell wall</keyword>
<keyword evidence="6" id="KW-0964">Secreted</keyword>
<reference evidence="8" key="1">
    <citation type="submission" date="2015-02" db="EMBL/GenBank/DDBJ databases">
        <title>A transcriptome of Wollemia nobilis - a relic of Gondwana.</title>
        <authorList>
            <person name="Chia J.Y."/>
            <person name="Leong Y.S."/>
            <person name="Abdul Karim S."/>
            <person name="Wan Azmi N."/>
            <person name="Hercus R."/>
            <person name="Croft L."/>
        </authorList>
    </citation>
    <scope>NUCLEOTIDE SEQUENCE</scope>
    <source>
        <strain evidence="8">MaeBrown</strain>
        <tissue evidence="8">Leaf</tissue>
    </source>
</reference>
<dbReference type="GO" id="GO:0004553">
    <property type="term" value="F:hydrolase activity, hydrolyzing O-glycosyl compounds"/>
    <property type="evidence" value="ECO:0007669"/>
    <property type="project" value="InterPro"/>
</dbReference>
<dbReference type="AlphaFoldDB" id="A0A0C9S3Z0"/>
<dbReference type="InterPro" id="IPR016455">
    <property type="entry name" value="XTH"/>
</dbReference>
<dbReference type="Pfam" id="PF06955">
    <property type="entry name" value="XET_C"/>
    <property type="match status" value="1"/>
</dbReference>
<feature type="glycosylation site" description="N-linked (GlcNAc...) asparagine" evidence="5">
    <location>
        <position position="122"/>
    </location>
</feature>
<dbReference type="InterPro" id="IPR000757">
    <property type="entry name" value="Beta-glucanase-like"/>
</dbReference>
<evidence type="ECO:0000256" key="2">
    <source>
        <dbReference type="ARBA" id="ARBA00022801"/>
    </source>
</evidence>
<dbReference type="GO" id="GO:0010411">
    <property type="term" value="P:xyloglucan metabolic process"/>
    <property type="evidence" value="ECO:0007669"/>
    <property type="project" value="InterPro"/>
</dbReference>
<keyword evidence="4 6" id="KW-0326">Glycosidase</keyword>
<evidence type="ECO:0000256" key="1">
    <source>
        <dbReference type="ARBA" id="ARBA00022679"/>
    </source>
</evidence>
<dbReference type="InterPro" id="IPR010713">
    <property type="entry name" value="XET_C"/>
</dbReference>
<evidence type="ECO:0000313" key="8">
    <source>
        <dbReference type="EMBL" id="JAG85473.1"/>
    </source>
</evidence>
<keyword evidence="6" id="KW-0732">Signal</keyword>
<dbReference type="GO" id="GO:0016762">
    <property type="term" value="F:xyloglucan:xyloglucosyl transferase activity"/>
    <property type="evidence" value="ECO:0007669"/>
    <property type="project" value="UniProtKB-EC"/>
</dbReference>
<keyword evidence="1 6" id="KW-0808">Transferase</keyword>
<dbReference type="InterPro" id="IPR013320">
    <property type="entry name" value="ConA-like_dom_sf"/>
</dbReference>
<accession>A0A0C9S3Z0</accession>
<dbReference type="CDD" id="cd02176">
    <property type="entry name" value="GH16_XET"/>
    <property type="match status" value="1"/>
</dbReference>
<dbReference type="PIRSF" id="PIRSF005604">
    <property type="entry name" value="XET"/>
    <property type="match status" value="1"/>
</dbReference>
<comment type="function">
    <text evidence="6">Catalyzes xyloglucan endohydrolysis (XEH) and/or endotransglycosylation (XET). Cleaves and religates xyloglucan polymers, an essential constituent of the primary cell wall, and thereby participates in cell wall construction of growing tissues.</text>
</comment>
<feature type="domain" description="GH16" evidence="7">
    <location>
        <begin position="27"/>
        <end position="228"/>
    </location>
</feature>
<organism evidence="8">
    <name type="scientific">Wollemia nobilis</name>
    <dbReference type="NCBI Taxonomy" id="56998"/>
    <lineage>
        <taxon>Eukaryota</taxon>
        <taxon>Viridiplantae</taxon>
        <taxon>Streptophyta</taxon>
        <taxon>Embryophyta</taxon>
        <taxon>Tracheophyta</taxon>
        <taxon>Spermatophyta</taxon>
        <taxon>Pinopsida</taxon>
        <taxon>Pinidae</taxon>
        <taxon>Conifers II</taxon>
        <taxon>Araucariales</taxon>
        <taxon>Araucariaceae</taxon>
        <taxon>Wollemia</taxon>
    </lineage>
</organism>
<proteinExistence type="inferred from homology"/>
<evidence type="ECO:0000256" key="4">
    <source>
        <dbReference type="ARBA" id="ARBA00023295"/>
    </source>
</evidence>
<evidence type="ECO:0000259" key="7">
    <source>
        <dbReference type="PROSITE" id="PS51762"/>
    </source>
</evidence>
<feature type="signal peptide" evidence="6">
    <location>
        <begin position="1"/>
        <end position="22"/>
    </location>
</feature>
<feature type="chain" id="PRO_5005111942" description="Xyloglucan endotransglucosylase/hydrolase" evidence="6">
    <location>
        <begin position="23"/>
        <end position="303"/>
    </location>
</feature>